<evidence type="ECO:0000256" key="4">
    <source>
        <dbReference type="ARBA" id="ARBA00022801"/>
    </source>
</evidence>
<dbReference type="Gene3D" id="3.40.250.10">
    <property type="entry name" value="Rhodanese-like domain"/>
    <property type="match status" value="1"/>
</dbReference>
<dbReference type="SMART" id="SM00450">
    <property type="entry name" value="RHOD"/>
    <property type="match status" value="1"/>
</dbReference>
<feature type="compositionally biased region" description="Polar residues" evidence="8">
    <location>
        <begin position="213"/>
        <end position="227"/>
    </location>
</feature>
<dbReference type="GO" id="GO:0032502">
    <property type="term" value="P:developmental process"/>
    <property type="evidence" value="ECO:0007669"/>
    <property type="project" value="UniProtKB-ARBA"/>
</dbReference>
<keyword evidence="4" id="KW-0378">Hydrolase</keyword>
<dbReference type="InterPro" id="IPR000751">
    <property type="entry name" value="MPI_Phosphatase"/>
</dbReference>
<dbReference type="PANTHER" id="PTHR10828:SF76">
    <property type="entry name" value="M-PHASE INDUCER PHOSPHATASE"/>
    <property type="match status" value="1"/>
</dbReference>
<organism evidence="10 11">
    <name type="scientific">Aphidius gifuensis</name>
    <name type="common">Parasitoid wasp</name>
    <dbReference type="NCBI Taxonomy" id="684658"/>
    <lineage>
        <taxon>Eukaryota</taxon>
        <taxon>Metazoa</taxon>
        <taxon>Ecdysozoa</taxon>
        <taxon>Arthropoda</taxon>
        <taxon>Hexapoda</taxon>
        <taxon>Insecta</taxon>
        <taxon>Pterygota</taxon>
        <taxon>Neoptera</taxon>
        <taxon>Endopterygota</taxon>
        <taxon>Hymenoptera</taxon>
        <taxon>Apocrita</taxon>
        <taxon>Ichneumonoidea</taxon>
        <taxon>Braconidae</taxon>
        <taxon>Aphidiinae</taxon>
        <taxon>Aphidius</taxon>
    </lineage>
</organism>
<dbReference type="Pfam" id="PF00581">
    <property type="entry name" value="Rhodanese"/>
    <property type="match status" value="1"/>
</dbReference>
<evidence type="ECO:0000256" key="5">
    <source>
        <dbReference type="ARBA" id="ARBA00022912"/>
    </source>
</evidence>
<dbReference type="GO" id="GO:0010256">
    <property type="term" value="P:endomembrane system organization"/>
    <property type="evidence" value="ECO:0007669"/>
    <property type="project" value="UniProtKB-ARBA"/>
</dbReference>
<evidence type="ECO:0000256" key="6">
    <source>
        <dbReference type="ARBA" id="ARBA00023306"/>
    </source>
</evidence>
<dbReference type="GO" id="GO:0004725">
    <property type="term" value="F:protein tyrosine phosphatase activity"/>
    <property type="evidence" value="ECO:0007669"/>
    <property type="project" value="UniProtKB-EC"/>
</dbReference>
<evidence type="ECO:0000259" key="9">
    <source>
        <dbReference type="PROSITE" id="PS50206"/>
    </source>
</evidence>
<feature type="region of interest" description="Disordered" evidence="8">
    <location>
        <begin position="598"/>
        <end position="637"/>
    </location>
</feature>
<dbReference type="PRINTS" id="PR00716">
    <property type="entry name" value="MPIPHPHTASE"/>
</dbReference>
<dbReference type="InterPro" id="IPR001763">
    <property type="entry name" value="Rhodanese-like_dom"/>
</dbReference>
<dbReference type="EC" id="3.1.3.48" evidence="2"/>
<dbReference type="OrthoDB" id="26523at2759"/>
<evidence type="ECO:0000256" key="2">
    <source>
        <dbReference type="ARBA" id="ARBA00013064"/>
    </source>
</evidence>
<keyword evidence="11" id="KW-1185">Reference proteome</keyword>
<comment type="catalytic activity">
    <reaction evidence="7">
        <text>O-phospho-L-tyrosyl-[protein] + H2O = L-tyrosyl-[protein] + phosphate</text>
        <dbReference type="Rhea" id="RHEA:10684"/>
        <dbReference type="Rhea" id="RHEA-COMP:10136"/>
        <dbReference type="Rhea" id="RHEA-COMP:20101"/>
        <dbReference type="ChEBI" id="CHEBI:15377"/>
        <dbReference type="ChEBI" id="CHEBI:43474"/>
        <dbReference type="ChEBI" id="CHEBI:46858"/>
        <dbReference type="ChEBI" id="CHEBI:61978"/>
        <dbReference type="EC" id="3.1.3.48"/>
    </reaction>
</comment>
<protein>
    <recommendedName>
        <fullName evidence="2">protein-tyrosine-phosphatase</fullName>
        <ecNumber evidence="2">3.1.3.48</ecNumber>
    </recommendedName>
</protein>
<comment type="similarity">
    <text evidence="1">Belongs to the MPI phosphatase family.</text>
</comment>
<reference evidence="10 11" key="1">
    <citation type="submission" date="2020-08" db="EMBL/GenBank/DDBJ databases">
        <title>Aphidius gifuensis genome sequencing and assembly.</title>
        <authorList>
            <person name="Du Z."/>
        </authorList>
    </citation>
    <scope>NUCLEOTIDE SEQUENCE [LARGE SCALE GENOMIC DNA]</scope>
    <source>
        <strain evidence="10">YNYX2018</strain>
        <tissue evidence="10">Adults</tissue>
    </source>
</reference>
<dbReference type="GO" id="GO:0005737">
    <property type="term" value="C:cytoplasm"/>
    <property type="evidence" value="ECO:0007669"/>
    <property type="project" value="TreeGrafter"/>
</dbReference>
<dbReference type="GO" id="GO:0000086">
    <property type="term" value="P:G2/M transition of mitotic cell cycle"/>
    <property type="evidence" value="ECO:0007669"/>
    <property type="project" value="TreeGrafter"/>
</dbReference>
<dbReference type="GO" id="GO:0005634">
    <property type="term" value="C:nucleus"/>
    <property type="evidence" value="ECO:0007669"/>
    <property type="project" value="TreeGrafter"/>
</dbReference>
<feature type="compositionally biased region" description="Basic and acidic residues" evidence="8">
    <location>
        <begin position="599"/>
        <end position="609"/>
    </location>
</feature>
<evidence type="ECO:0000256" key="1">
    <source>
        <dbReference type="ARBA" id="ARBA00011065"/>
    </source>
</evidence>
<dbReference type="GO" id="GO:0009794">
    <property type="term" value="P:regulation of mitotic cell cycle, embryonic"/>
    <property type="evidence" value="ECO:0007669"/>
    <property type="project" value="UniProtKB-ARBA"/>
</dbReference>
<dbReference type="PROSITE" id="PS50206">
    <property type="entry name" value="RHODANESE_3"/>
    <property type="match status" value="1"/>
</dbReference>
<dbReference type="SUPFAM" id="SSF52821">
    <property type="entry name" value="Rhodanese/Cell cycle control phosphatase"/>
    <property type="match status" value="1"/>
</dbReference>
<sequence>MSRMRLQLSLEKINENDFEVKSPTTTSLYSPVTEIIHDFNKSSLSNGSPSISTDDKFGTDNKENYTKNFSTTSNNDSLFKTVLKIRNTPGRLYKSKRTRRFFNMGSKRVNSTPEVEPGSTPPSSMTASTTSIVDKENVSAACNLFAMNSSPQTIVNKSTSRYPLEDCDPNSQDSGYGASFTDDLCKFQDGFRFAEPSGFAPRRMSIDSARGCSPQQSPIRLKSPRTNISCSRDKSTFMKKLSSCGYDSMDDGFNELIDIDNFMENTNTYPINLNNLISGDIVSEKPMECDASTTPKAIRIKTKKVRRSLSLKNDDNDNNDKICTPPLSKIRSCLFRSPNSNSSIGKLGYSNDNTRYLSPQNLSPLKLTKSVKRSEPPTDASPLLVKKSKRSCSLRDFPDTTNLSPIIERINLLQRCHSETEAHANIKSAIHRSTTDADLTGDFSKTCILPLSEGSHDDLKSIASDTLEKLIHGEFDDRIASYQIVDCRYPYEYEAGHIEGALNLYTKELIEQHLMKPINKIPVIQPETNKRHILIFHCEFSWERGPNLSRYLRNIDRKLNKEHYPALYYPEIYILHGGYQQFYRDTRHLCSPQGYRPMNHPDHDADLRKFRSKSKSWQGEKTSRGLPPKSNLKRLGF</sequence>
<keyword evidence="6" id="KW-0131">Cell cycle</keyword>
<evidence type="ECO:0000313" key="10">
    <source>
        <dbReference type="EMBL" id="KAF7995058.1"/>
    </source>
</evidence>
<dbReference type="Proteomes" id="UP000639338">
    <property type="component" value="Unassembled WGS sequence"/>
</dbReference>
<evidence type="ECO:0000256" key="3">
    <source>
        <dbReference type="ARBA" id="ARBA00022618"/>
    </source>
</evidence>
<dbReference type="GO" id="GO:0010971">
    <property type="term" value="P:positive regulation of G2/M transition of mitotic cell cycle"/>
    <property type="evidence" value="ECO:0007669"/>
    <property type="project" value="TreeGrafter"/>
</dbReference>
<evidence type="ECO:0000256" key="8">
    <source>
        <dbReference type="SAM" id="MobiDB-lite"/>
    </source>
</evidence>
<dbReference type="CDD" id="cd01530">
    <property type="entry name" value="Cdc25"/>
    <property type="match status" value="1"/>
</dbReference>
<proteinExistence type="inferred from homology"/>
<gene>
    <name evidence="10" type="ORF">HCN44_004530</name>
</gene>
<feature type="region of interest" description="Disordered" evidence="8">
    <location>
        <begin position="204"/>
        <end position="227"/>
    </location>
</feature>
<evidence type="ECO:0000313" key="11">
    <source>
        <dbReference type="Proteomes" id="UP000639338"/>
    </source>
</evidence>
<dbReference type="EMBL" id="JACMRX010000002">
    <property type="protein sequence ID" value="KAF7995058.1"/>
    <property type="molecule type" value="Genomic_DNA"/>
</dbReference>
<accession>A0A835CV68</accession>
<dbReference type="GO" id="GO:0110032">
    <property type="term" value="P:positive regulation of G2/MI transition of meiotic cell cycle"/>
    <property type="evidence" value="ECO:0007669"/>
    <property type="project" value="TreeGrafter"/>
</dbReference>
<evidence type="ECO:0000256" key="7">
    <source>
        <dbReference type="ARBA" id="ARBA00051722"/>
    </source>
</evidence>
<dbReference type="FunFam" id="3.40.250.10:FF:000036">
    <property type="entry name" value="M-phase inducer phosphatase"/>
    <property type="match status" value="1"/>
</dbReference>
<dbReference type="GO" id="GO:0051301">
    <property type="term" value="P:cell division"/>
    <property type="evidence" value="ECO:0007669"/>
    <property type="project" value="UniProtKB-KW"/>
</dbReference>
<keyword evidence="3" id="KW-0132">Cell division</keyword>
<dbReference type="InterPro" id="IPR036873">
    <property type="entry name" value="Rhodanese-like_dom_sf"/>
</dbReference>
<dbReference type="PANTHER" id="PTHR10828">
    <property type="entry name" value="M-PHASE INDUCER PHOSPHATASE DUAL SPECIFICITY PHOSPHATASE CDC25"/>
    <property type="match status" value="1"/>
</dbReference>
<feature type="region of interest" description="Disordered" evidence="8">
    <location>
        <begin position="108"/>
        <end position="128"/>
    </location>
</feature>
<feature type="region of interest" description="Disordered" evidence="8">
    <location>
        <begin position="359"/>
        <end position="382"/>
    </location>
</feature>
<feature type="region of interest" description="Disordered" evidence="8">
    <location>
        <begin position="40"/>
        <end position="59"/>
    </location>
</feature>
<feature type="domain" description="Rhodanese" evidence="9">
    <location>
        <begin position="478"/>
        <end position="591"/>
    </location>
</feature>
<name>A0A835CV68_APHGI</name>
<keyword evidence="5" id="KW-0904">Protein phosphatase</keyword>
<comment type="caution">
    <text evidence="10">The sequence shown here is derived from an EMBL/GenBank/DDBJ whole genome shotgun (WGS) entry which is preliminary data.</text>
</comment>
<dbReference type="AlphaFoldDB" id="A0A835CV68"/>
<feature type="compositionally biased region" description="Polar residues" evidence="8">
    <location>
        <begin position="41"/>
        <end position="52"/>
    </location>
</feature>
<feature type="compositionally biased region" description="Low complexity" evidence="8">
    <location>
        <begin position="117"/>
        <end position="128"/>
    </location>
</feature>